<organism evidence="13 14">
    <name type="scientific">Lingula anatina</name>
    <name type="common">Brachiopod</name>
    <name type="synonym">Lingula unguis</name>
    <dbReference type="NCBI Taxonomy" id="7574"/>
    <lineage>
        <taxon>Eukaryota</taxon>
        <taxon>Metazoa</taxon>
        <taxon>Spiralia</taxon>
        <taxon>Lophotrochozoa</taxon>
        <taxon>Brachiopoda</taxon>
        <taxon>Linguliformea</taxon>
        <taxon>Lingulata</taxon>
        <taxon>Lingulida</taxon>
        <taxon>Linguloidea</taxon>
        <taxon>Lingulidae</taxon>
        <taxon>Lingula</taxon>
    </lineage>
</organism>
<keyword evidence="8" id="KW-0256">Endoplasmic reticulum</keyword>
<keyword evidence="6" id="KW-0808">Transferase</keyword>
<evidence type="ECO:0000256" key="6">
    <source>
        <dbReference type="ARBA" id="ARBA00022679"/>
    </source>
</evidence>
<gene>
    <name evidence="14" type="primary">LOC106162453</name>
</gene>
<comment type="subcellular location">
    <subcellularLocation>
        <location evidence="2">Endoplasmic reticulum membrane</location>
    </subcellularLocation>
</comment>
<comment type="similarity">
    <text evidence="4">Belongs to the UPP synthase family.</text>
</comment>
<protein>
    <recommendedName>
        <fullName evidence="5">ditrans,polycis-polyprenyl diphosphate synthase [(2E,6E)-farnesyldiphosphate specific]</fullName>
        <ecNumber evidence="5">2.5.1.87</ecNumber>
    </recommendedName>
</protein>
<dbReference type="Proteomes" id="UP000085678">
    <property type="component" value="Unplaced"/>
</dbReference>
<keyword evidence="13" id="KW-1185">Reference proteome</keyword>
<keyword evidence="7" id="KW-0812">Transmembrane</keyword>
<evidence type="ECO:0000256" key="1">
    <source>
        <dbReference type="ARBA" id="ARBA00001946"/>
    </source>
</evidence>
<dbReference type="InParanoid" id="A0A1S3ICQ5"/>
<dbReference type="PANTHER" id="PTHR21528">
    <property type="entry name" value="DEHYDRODOLICHYL DIPHOSPHATE SYNTHASE COMPLEX SUBUNIT NUS1"/>
    <property type="match status" value="1"/>
</dbReference>
<keyword evidence="9" id="KW-0460">Magnesium</keyword>
<comment type="pathway">
    <text evidence="3">Protein modification; protein glycosylation.</text>
</comment>
<evidence type="ECO:0000256" key="10">
    <source>
        <dbReference type="ARBA" id="ARBA00022989"/>
    </source>
</evidence>
<evidence type="ECO:0000313" key="14">
    <source>
        <dbReference type="RefSeq" id="XP_013395214.1"/>
    </source>
</evidence>
<dbReference type="AlphaFoldDB" id="A0A1S3ICQ5"/>
<reference evidence="14" key="1">
    <citation type="submission" date="2025-08" db="UniProtKB">
        <authorList>
            <consortium name="RefSeq"/>
        </authorList>
    </citation>
    <scope>IDENTIFICATION</scope>
    <source>
        <tissue evidence="14">Gonads</tissue>
    </source>
</reference>
<dbReference type="InterPro" id="IPR038887">
    <property type="entry name" value="Nus1/NgBR"/>
</dbReference>
<keyword evidence="10" id="KW-1133">Transmembrane helix</keyword>
<dbReference type="Pfam" id="PF01255">
    <property type="entry name" value="Prenyltransf"/>
    <property type="match status" value="1"/>
</dbReference>
<evidence type="ECO:0000256" key="11">
    <source>
        <dbReference type="ARBA" id="ARBA00023136"/>
    </source>
</evidence>
<dbReference type="UniPathway" id="UPA00378"/>
<dbReference type="FunCoup" id="A0A1S3ICQ5">
    <property type="interactions" value="1603"/>
</dbReference>
<dbReference type="STRING" id="7574.A0A1S3ICQ5"/>
<dbReference type="InterPro" id="IPR036424">
    <property type="entry name" value="UPP_synth-like_sf"/>
</dbReference>
<dbReference type="SUPFAM" id="SSF64005">
    <property type="entry name" value="Undecaprenyl diphosphate synthase"/>
    <property type="match status" value="1"/>
</dbReference>
<dbReference type="GO" id="GO:0045547">
    <property type="term" value="F:ditrans,polycis-polyprenyl diphosphate synthase [(2E,6E)-farnesyl diphosphate specific] activity"/>
    <property type="evidence" value="ECO:0007669"/>
    <property type="project" value="UniProtKB-EC"/>
</dbReference>
<dbReference type="GO" id="GO:1904423">
    <property type="term" value="C:dehydrodolichyl diphosphate synthase complex"/>
    <property type="evidence" value="ECO:0007669"/>
    <property type="project" value="InterPro"/>
</dbReference>
<comment type="cofactor">
    <cofactor evidence="1">
        <name>Mg(2+)</name>
        <dbReference type="ChEBI" id="CHEBI:18420"/>
    </cofactor>
</comment>
<evidence type="ECO:0000256" key="8">
    <source>
        <dbReference type="ARBA" id="ARBA00022824"/>
    </source>
</evidence>
<dbReference type="Gene3D" id="3.40.1180.10">
    <property type="entry name" value="Decaprenyl diphosphate synthase-like"/>
    <property type="match status" value="1"/>
</dbReference>
<evidence type="ECO:0000256" key="2">
    <source>
        <dbReference type="ARBA" id="ARBA00004586"/>
    </source>
</evidence>
<evidence type="ECO:0000256" key="5">
    <source>
        <dbReference type="ARBA" id="ARBA00012596"/>
    </source>
</evidence>
<dbReference type="KEGG" id="lak:106162453"/>
<evidence type="ECO:0000256" key="3">
    <source>
        <dbReference type="ARBA" id="ARBA00004922"/>
    </source>
</evidence>
<evidence type="ECO:0000256" key="12">
    <source>
        <dbReference type="ARBA" id="ARBA00047353"/>
    </source>
</evidence>
<dbReference type="GeneID" id="106162453"/>
<dbReference type="RefSeq" id="XP_013395214.1">
    <property type="nucleotide sequence ID" value="XM_013539760.1"/>
</dbReference>
<dbReference type="EC" id="2.5.1.87" evidence="5"/>
<comment type="catalytic activity">
    <reaction evidence="12">
        <text>n isopentenyl diphosphate + (2E,6E)-farnesyl diphosphate = a di-trans,poly-cis-polyprenyl diphosphate + n diphosphate</text>
        <dbReference type="Rhea" id="RHEA:53008"/>
        <dbReference type="Rhea" id="RHEA-COMP:19494"/>
        <dbReference type="ChEBI" id="CHEBI:33019"/>
        <dbReference type="ChEBI" id="CHEBI:128769"/>
        <dbReference type="ChEBI" id="CHEBI:136960"/>
        <dbReference type="ChEBI" id="CHEBI:175763"/>
        <dbReference type="EC" id="2.5.1.87"/>
    </reaction>
</comment>
<evidence type="ECO:0000256" key="7">
    <source>
        <dbReference type="ARBA" id="ARBA00022692"/>
    </source>
</evidence>
<proteinExistence type="inferred from homology"/>
<evidence type="ECO:0000256" key="4">
    <source>
        <dbReference type="ARBA" id="ARBA00005432"/>
    </source>
</evidence>
<dbReference type="OrthoDB" id="19639at2759"/>
<dbReference type="PANTHER" id="PTHR21528:SF0">
    <property type="entry name" value="DEHYDRODOLICHYL DIPHOSPHATE SYNTHASE COMPLEX SUBUNIT NUS1"/>
    <property type="match status" value="1"/>
</dbReference>
<dbReference type="GO" id="GO:0005789">
    <property type="term" value="C:endoplasmic reticulum membrane"/>
    <property type="evidence" value="ECO:0007669"/>
    <property type="project" value="UniProtKB-SubCell"/>
</dbReference>
<dbReference type="InterPro" id="IPR001441">
    <property type="entry name" value="UPP_synth-like"/>
</dbReference>
<sequence>MSVLGTLLQLAHFLLAIKIWICSWIKHVAKPWAPFKGRDVQSYDSKSLKRLPIHLGVIILEDNISYIDIANIIIWCMTLGISYISVYDRKGAIRQNQNHLAEEIHKRQEELYKKRRESFNINVYNGLYDSSKNTGSSSSNSSDVQLLSEEDGQLSLVQVAKEISKSVKEKRWKVEDVSLQNVENYLLEKSRFPDPDLVIKFGAAECLMGFLPWQIRLTEFFVSPSHRGLSYKTFLSLLQDYGNTQQRFGK</sequence>
<keyword evidence="11" id="KW-0472">Membrane</keyword>
<accession>A0A1S3ICQ5</accession>
<evidence type="ECO:0000313" key="13">
    <source>
        <dbReference type="Proteomes" id="UP000085678"/>
    </source>
</evidence>
<name>A0A1S3ICQ5_LINAN</name>
<evidence type="ECO:0000256" key="9">
    <source>
        <dbReference type="ARBA" id="ARBA00022842"/>
    </source>
</evidence>